<evidence type="ECO:0000256" key="1">
    <source>
        <dbReference type="SAM" id="Coils"/>
    </source>
</evidence>
<protein>
    <submittedName>
        <fullName evidence="4">Uncharacterized protein LOC113206259</fullName>
    </submittedName>
</protein>
<feature type="region of interest" description="Disordered" evidence="2">
    <location>
        <begin position="100"/>
        <end position="139"/>
    </location>
</feature>
<dbReference type="GeneID" id="113206259"/>
<name>A0A9C6XQC3_FRAOC</name>
<keyword evidence="3" id="KW-1185">Reference proteome</keyword>
<evidence type="ECO:0000313" key="4">
    <source>
        <dbReference type="RefSeq" id="XP_052127482.1"/>
    </source>
</evidence>
<dbReference type="RefSeq" id="XP_052127482.1">
    <property type="nucleotide sequence ID" value="XM_052271522.1"/>
</dbReference>
<organism evidence="3 4">
    <name type="scientific">Frankliniella occidentalis</name>
    <name type="common">Western flower thrips</name>
    <name type="synonym">Euthrips occidentalis</name>
    <dbReference type="NCBI Taxonomy" id="133901"/>
    <lineage>
        <taxon>Eukaryota</taxon>
        <taxon>Metazoa</taxon>
        <taxon>Ecdysozoa</taxon>
        <taxon>Arthropoda</taxon>
        <taxon>Hexapoda</taxon>
        <taxon>Insecta</taxon>
        <taxon>Pterygota</taxon>
        <taxon>Neoptera</taxon>
        <taxon>Paraneoptera</taxon>
        <taxon>Thysanoptera</taxon>
        <taxon>Terebrantia</taxon>
        <taxon>Thripoidea</taxon>
        <taxon>Thripidae</taxon>
        <taxon>Frankliniella</taxon>
    </lineage>
</organism>
<evidence type="ECO:0000256" key="2">
    <source>
        <dbReference type="SAM" id="MobiDB-lite"/>
    </source>
</evidence>
<proteinExistence type="predicted"/>
<sequence>MAPKFAYVTFTDSEWEIVPVSRVFLDKKKTEPFAPSDLNDFNSALLYWVLSYKFTKPNGSPLKCKGYVCRLADSEEDMENSIKAKRPRFLVLCQRDSDIATTTNDERDGSENMNPIKRQQTETNARNSQEAPRIADNVSNSHLLNGSLETESNASVDSLPAETDKARIKSLEAELANLRKQLDQRVAFEARIERIEEAVKVIPSLRDDVRKVGSEVETLKSQMLMRPPAFPPAGSSRSSSTRSEFSAPRTDLGHGISILNSAYSMLDLADNKTAWQKSLVCGVYGQEAKMYCATLHHGQLARSSFLLHSWRLPENYTSNFLIELMFLKTRSSRK</sequence>
<evidence type="ECO:0000313" key="3">
    <source>
        <dbReference type="Proteomes" id="UP000504606"/>
    </source>
</evidence>
<feature type="compositionally biased region" description="Polar residues" evidence="2">
    <location>
        <begin position="111"/>
        <end position="130"/>
    </location>
</feature>
<accession>A0A9C6XQC3</accession>
<gene>
    <name evidence="4" type="primary">LOC113206259</name>
</gene>
<dbReference type="KEGG" id="foc:113206259"/>
<keyword evidence="1" id="KW-0175">Coiled coil</keyword>
<dbReference type="Proteomes" id="UP000504606">
    <property type="component" value="Unplaced"/>
</dbReference>
<feature type="coiled-coil region" evidence="1">
    <location>
        <begin position="161"/>
        <end position="198"/>
    </location>
</feature>
<reference evidence="4" key="1">
    <citation type="submission" date="2025-08" db="UniProtKB">
        <authorList>
            <consortium name="RefSeq"/>
        </authorList>
    </citation>
    <scope>IDENTIFICATION</scope>
    <source>
        <tissue evidence="4">Whole organism</tissue>
    </source>
</reference>
<feature type="region of interest" description="Disordered" evidence="2">
    <location>
        <begin position="225"/>
        <end position="248"/>
    </location>
</feature>
<dbReference type="AlphaFoldDB" id="A0A9C6XQC3"/>
<feature type="compositionally biased region" description="Low complexity" evidence="2">
    <location>
        <begin position="232"/>
        <end position="248"/>
    </location>
</feature>